<feature type="domain" description="Ig-like" evidence="7">
    <location>
        <begin position="148"/>
        <end position="238"/>
    </location>
</feature>
<keyword evidence="6" id="KW-0812">Transmembrane</keyword>
<organism evidence="8 9">
    <name type="scientific">Onychostoma macrolepis</name>
    <dbReference type="NCBI Taxonomy" id="369639"/>
    <lineage>
        <taxon>Eukaryota</taxon>
        <taxon>Metazoa</taxon>
        <taxon>Chordata</taxon>
        <taxon>Craniata</taxon>
        <taxon>Vertebrata</taxon>
        <taxon>Euteleostomi</taxon>
        <taxon>Actinopterygii</taxon>
        <taxon>Neopterygii</taxon>
        <taxon>Teleostei</taxon>
        <taxon>Ostariophysi</taxon>
        <taxon>Cypriniformes</taxon>
        <taxon>Cyprinidae</taxon>
        <taxon>Acrossocheilinae</taxon>
        <taxon>Onychostoma</taxon>
    </lineage>
</organism>
<keyword evidence="9" id="KW-1185">Reference proteome</keyword>
<dbReference type="GO" id="GO:0005911">
    <property type="term" value="C:cell-cell junction"/>
    <property type="evidence" value="ECO:0007669"/>
    <property type="project" value="TreeGrafter"/>
</dbReference>
<keyword evidence="6" id="KW-1133">Transmembrane helix</keyword>
<evidence type="ECO:0000256" key="5">
    <source>
        <dbReference type="ARBA" id="ARBA00023319"/>
    </source>
</evidence>
<evidence type="ECO:0000256" key="2">
    <source>
        <dbReference type="ARBA" id="ARBA00023136"/>
    </source>
</evidence>
<keyword evidence="4" id="KW-0325">Glycoprotein</keyword>
<dbReference type="Pfam" id="PF00047">
    <property type="entry name" value="ig"/>
    <property type="match status" value="1"/>
</dbReference>
<evidence type="ECO:0000256" key="1">
    <source>
        <dbReference type="ARBA" id="ARBA00004479"/>
    </source>
</evidence>
<dbReference type="SMART" id="SM00409">
    <property type="entry name" value="IG"/>
    <property type="match status" value="2"/>
</dbReference>
<dbReference type="PROSITE" id="PS50835">
    <property type="entry name" value="IG_LIKE"/>
    <property type="match status" value="2"/>
</dbReference>
<comment type="caution">
    <text evidence="8">The sequence shown here is derived from an EMBL/GenBank/DDBJ whole genome shotgun (WGS) entry which is preliminary data.</text>
</comment>
<dbReference type="GO" id="GO:0098609">
    <property type="term" value="P:cell-cell adhesion"/>
    <property type="evidence" value="ECO:0007669"/>
    <property type="project" value="TreeGrafter"/>
</dbReference>
<evidence type="ECO:0000256" key="6">
    <source>
        <dbReference type="SAM" id="Phobius"/>
    </source>
</evidence>
<sequence>MTLKSHSAYFCTTLKENCRTKLWISGRRTKMKVSVSVSLLLLCFVCHVKAVTVESCPLATGNLLRTEVEKTVTLTCMTDKGIDPSNQNELQWFRNGARVNLAEENRWSRSSLCVQPVTKEDNGAVFICQLKGDASVNSSIEFDVQYPPDLNDTKEVFVEETSDVVLSCDVRANPPVTVVWKKDGEVLDLTSGSYKTTNNGITAQLSITKAKRNVHQGTYICEVNSSVYGIMGRTFNVTVEDKVLRFPVGPTIAGVVVVLCTIVFALISRRNKIIKCIKSN</sequence>
<comment type="subcellular location">
    <subcellularLocation>
        <location evidence="1">Membrane</location>
        <topology evidence="1">Single-pass type I membrane protein</topology>
    </subcellularLocation>
</comment>
<evidence type="ECO:0000256" key="3">
    <source>
        <dbReference type="ARBA" id="ARBA00023157"/>
    </source>
</evidence>
<dbReference type="Pfam" id="PF13927">
    <property type="entry name" value="Ig_3"/>
    <property type="match status" value="1"/>
</dbReference>
<keyword evidence="5" id="KW-0393">Immunoglobulin domain</keyword>
<name>A0A7J6BTL5_9TELE</name>
<gene>
    <name evidence="8" type="ORF">G5714_020379</name>
</gene>
<dbReference type="InterPro" id="IPR013783">
    <property type="entry name" value="Ig-like_fold"/>
</dbReference>
<feature type="transmembrane region" description="Helical" evidence="6">
    <location>
        <begin position="248"/>
        <end position="268"/>
    </location>
</feature>
<dbReference type="CDD" id="cd00096">
    <property type="entry name" value="Ig"/>
    <property type="match status" value="1"/>
</dbReference>
<feature type="domain" description="Ig-like" evidence="7">
    <location>
        <begin position="57"/>
        <end position="141"/>
    </location>
</feature>
<dbReference type="GO" id="GO:0005886">
    <property type="term" value="C:plasma membrane"/>
    <property type="evidence" value="ECO:0007669"/>
    <property type="project" value="TreeGrafter"/>
</dbReference>
<protein>
    <recommendedName>
        <fullName evidence="7">Ig-like domain-containing protein</fullName>
    </recommendedName>
</protein>
<reference evidence="8 9" key="1">
    <citation type="submission" date="2020-04" db="EMBL/GenBank/DDBJ databases">
        <title>Chromosome-level genome assembly of a cyprinid fish Onychostoma macrolepis by integration of Nanopore Sequencing, Bionano and Hi-C technology.</title>
        <authorList>
            <person name="Wang D."/>
        </authorList>
    </citation>
    <scope>NUCLEOTIDE SEQUENCE [LARGE SCALE GENOMIC DNA]</scope>
    <source>
        <strain evidence="8">SWU-2019</strain>
        <tissue evidence="8">Muscle</tissue>
    </source>
</reference>
<dbReference type="AlphaFoldDB" id="A0A7J6BTL5"/>
<dbReference type="Gene3D" id="2.60.40.10">
    <property type="entry name" value="Immunoglobulins"/>
    <property type="match status" value="2"/>
</dbReference>
<keyword evidence="3" id="KW-1015">Disulfide bond</keyword>
<evidence type="ECO:0000256" key="4">
    <source>
        <dbReference type="ARBA" id="ARBA00023180"/>
    </source>
</evidence>
<dbReference type="InterPro" id="IPR036179">
    <property type="entry name" value="Ig-like_dom_sf"/>
</dbReference>
<dbReference type="SUPFAM" id="SSF48726">
    <property type="entry name" value="Immunoglobulin"/>
    <property type="match status" value="2"/>
</dbReference>
<evidence type="ECO:0000313" key="8">
    <source>
        <dbReference type="EMBL" id="KAF4098349.1"/>
    </source>
</evidence>
<dbReference type="InterPro" id="IPR007110">
    <property type="entry name" value="Ig-like_dom"/>
</dbReference>
<evidence type="ECO:0000259" key="7">
    <source>
        <dbReference type="PROSITE" id="PS50835"/>
    </source>
</evidence>
<accession>A0A7J6BTL5</accession>
<dbReference type="InterPro" id="IPR003598">
    <property type="entry name" value="Ig_sub2"/>
</dbReference>
<dbReference type="SMART" id="SM00408">
    <property type="entry name" value="IGc2"/>
    <property type="match status" value="2"/>
</dbReference>
<dbReference type="InterPro" id="IPR003599">
    <property type="entry name" value="Ig_sub"/>
</dbReference>
<dbReference type="InterPro" id="IPR013151">
    <property type="entry name" value="Immunoglobulin_dom"/>
</dbReference>
<keyword evidence="2 6" id="KW-0472">Membrane</keyword>
<proteinExistence type="predicted"/>
<dbReference type="Proteomes" id="UP000579812">
    <property type="component" value="Unassembled WGS sequence"/>
</dbReference>
<dbReference type="InterPro" id="IPR051275">
    <property type="entry name" value="Cell_adhesion_signaling"/>
</dbReference>
<dbReference type="GO" id="GO:0050839">
    <property type="term" value="F:cell adhesion molecule binding"/>
    <property type="evidence" value="ECO:0007669"/>
    <property type="project" value="TreeGrafter"/>
</dbReference>
<dbReference type="EMBL" id="JAAMOB010000021">
    <property type="protein sequence ID" value="KAF4098349.1"/>
    <property type="molecule type" value="Genomic_DNA"/>
</dbReference>
<evidence type="ECO:0000313" key="9">
    <source>
        <dbReference type="Proteomes" id="UP000579812"/>
    </source>
</evidence>
<dbReference type="PANTHER" id="PTHR11640">
    <property type="entry name" value="NEPHRIN"/>
    <property type="match status" value="1"/>
</dbReference>
<dbReference type="PANTHER" id="PTHR11640:SF31">
    <property type="entry name" value="IRREGULAR CHIASM C-ROUGHEST PROTEIN-RELATED"/>
    <property type="match status" value="1"/>
</dbReference>